<dbReference type="SMART" id="SM00387">
    <property type="entry name" value="HATPase_c"/>
    <property type="match status" value="1"/>
</dbReference>
<gene>
    <name evidence="8" type="ORF">B5E75_13605</name>
</gene>
<dbReference type="GO" id="GO:0030435">
    <property type="term" value="P:sporulation resulting in formation of a cellular spore"/>
    <property type="evidence" value="ECO:0007669"/>
    <property type="project" value="UniProtKB-KW"/>
</dbReference>
<keyword evidence="6" id="KW-0749">Sporulation</keyword>
<dbReference type="RefSeq" id="WP_087360341.1">
    <property type="nucleotide sequence ID" value="NZ_AP031415.1"/>
</dbReference>
<comment type="caution">
    <text evidence="8">The sequence shown here is derived from an EMBL/GenBank/DDBJ whole genome shotgun (WGS) entry which is preliminary data.</text>
</comment>
<dbReference type="PANTHER" id="PTHR35526">
    <property type="entry name" value="ANTI-SIGMA-F FACTOR RSBW-RELATED"/>
    <property type="match status" value="1"/>
</dbReference>
<dbReference type="AlphaFoldDB" id="A0A1Y4SPX4"/>
<evidence type="ECO:0000256" key="4">
    <source>
        <dbReference type="ARBA" id="ARBA00022777"/>
    </source>
</evidence>
<evidence type="ECO:0000256" key="1">
    <source>
        <dbReference type="ARBA" id="ARBA00022527"/>
    </source>
</evidence>
<accession>A0A1Y4SPX4</accession>
<feature type="domain" description="Histidine kinase/HSP90-like ATPase" evidence="7">
    <location>
        <begin position="34"/>
        <end position="139"/>
    </location>
</feature>
<dbReference type="SUPFAM" id="SSF55874">
    <property type="entry name" value="ATPase domain of HSP90 chaperone/DNA topoisomerase II/histidine kinase"/>
    <property type="match status" value="1"/>
</dbReference>
<dbReference type="InterPro" id="IPR050267">
    <property type="entry name" value="Anti-sigma-factor_SerPK"/>
</dbReference>
<dbReference type="Gene3D" id="3.30.565.10">
    <property type="entry name" value="Histidine kinase-like ATPase, C-terminal domain"/>
    <property type="match status" value="1"/>
</dbReference>
<evidence type="ECO:0000256" key="3">
    <source>
        <dbReference type="ARBA" id="ARBA00022741"/>
    </source>
</evidence>
<sequence length="143" mass="15968">MNQMEVSFSALLDNENFARTAVAAFLTPLNPTIDEIIEWKTIVSEAVSNAIIHGYNQNKECFVVMKMKVDGRQVQLIVQDYGKGIDNLEEVKAPFYTTAKDLEHAGMGLTIIETLADRLEIESVINIGTKLIITKSLKNHDTI</sequence>
<dbReference type="Pfam" id="PF13581">
    <property type="entry name" value="HATPase_c_2"/>
    <property type="match status" value="1"/>
</dbReference>
<dbReference type="Proteomes" id="UP000195305">
    <property type="component" value="Unassembled WGS sequence"/>
</dbReference>
<evidence type="ECO:0000259" key="7">
    <source>
        <dbReference type="SMART" id="SM00387"/>
    </source>
</evidence>
<dbReference type="GO" id="GO:0005524">
    <property type="term" value="F:ATP binding"/>
    <property type="evidence" value="ECO:0007669"/>
    <property type="project" value="UniProtKB-KW"/>
</dbReference>
<dbReference type="InterPro" id="IPR010194">
    <property type="entry name" value="Anti-sigma_F"/>
</dbReference>
<reference evidence="8 9" key="1">
    <citation type="journal article" date="2018" name="BMC Genomics">
        <title>Whole genome sequencing and function prediction of 133 gut anaerobes isolated from chicken caecum in pure cultures.</title>
        <authorList>
            <person name="Medvecky M."/>
            <person name="Cejkova D."/>
            <person name="Polansky O."/>
            <person name="Karasova D."/>
            <person name="Kubasova T."/>
            <person name="Cizek A."/>
            <person name="Rychlik I."/>
        </authorList>
    </citation>
    <scope>NUCLEOTIDE SEQUENCE [LARGE SCALE GENOMIC DNA]</scope>
    <source>
        <strain evidence="8 9">An13</strain>
    </source>
</reference>
<dbReference type="PANTHER" id="PTHR35526:SF3">
    <property type="entry name" value="ANTI-SIGMA-F FACTOR RSBW"/>
    <property type="match status" value="1"/>
</dbReference>
<dbReference type="OrthoDB" id="9768808at2"/>
<dbReference type="GO" id="GO:0004674">
    <property type="term" value="F:protein serine/threonine kinase activity"/>
    <property type="evidence" value="ECO:0007669"/>
    <property type="project" value="UniProtKB-KW"/>
</dbReference>
<dbReference type="InterPro" id="IPR036890">
    <property type="entry name" value="HATPase_C_sf"/>
</dbReference>
<dbReference type="NCBIfam" id="TIGR01925">
    <property type="entry name" value="spIIAB"/>
    <property type="match status" value="1"/>
</dbReference>
<evidence type="ECO:0000256" key="5">
    <source>
        <dbReference type="ARBA" id="ARBA00022840"/>
    </source>
</evidence>
<name>A0A1Y4SPX4_9FIRM</name>
<protein>
    <submittedName>
        <fullName evidence="8">Anti-sigma F factor</fullName>
    </submittedName>
</protein>
<evidence type="ECO:0000256" key="2">
    <source>
        <dbReference type="ARBA" id="ARBA00022679"/>
    </source>
</evidence>
<keyword evidence="4" id="KW-0418">Kinase</keyword>
<evidence type="ECO:0000313" key="8">
    <source>
        <dbReference type="EMBL" id="OUQ31002.1"/>
    </source>
</evidence>
<keyword evidence="3" id="KW-0547">Nucleotide-binding</keyword>
<keyword evidence="9" id="KW-1185">Reference proteome</keyword>
<keyword evidence="2" id="KW-0808">Transferase</keyword>
<dbReference type="GO" id="GO:0042174">
    <property type="term" value="P:negative regulation of sporulation resulting in formation of a cellular spore"/>
    <property type="evidence" value="ECO:0007669"/>
    <property type="project" value="InterPro"/>
</dbReference>
<keyword evidence="5" id="KW-0067">ATP-binding</keyword>
<dbReference type="InterPro" id="IPR003594">
    <property type="entry name" value="HATPase_dom"/>
</dbReference>
<proteinExistence type="predicted"/>
<keyword evidence="1" id="KW-0723">Serine/threonine-protein kinase</keyword>
<dbReference type="GO" id="GO:0016989">
    <property type="term" value="F:sigma factor antagonist activity"/>
    <property type="evidence" value="ECO:0007669"/>
    <property type="project" value="InterPro"/>
</dbReference>
<evidence type="ECO:0000313" key="9">
    <source>
        <dbReference type="Proteomes" id="UP000195305"/>
    </source>
</evidence>
<evidence type="ECO:0000256" key="6">
    <source>
        <dbReference type="ARBA" id="ARBA00022969"/>
    </source>
</evidence>
<dbReference type="EMBL" id="NFLJ01000061">
    <property type="protein sequence ID" value="OUQ31002.1"/>
    <property type="molecule type" value="Genomic_DNA"/>
</dbReference>
<organism evidence="8 9">
    <name type="scientific">Massilimicrobiota timonensis</name>
    <dbReference type="NCBI Taxonomy" id="1776392"/>
    <lineage>
        <taxon>Bacteria</taxon>
        <taxon>Bacillati</taxon>
        <taxon>Bacillota</taxon>
        <taxon>Erysipelotrichia</taxon>
        <taxon>Erysipelotrichales</taxon>
        <taxon>Erysipelotrichaceae</taxon>
        <taxon>Massilimicrobiota</taxon>
    </lineage>
</organism>